<keyword evidence="3" id="KW-0004">4Fe-4S</keyword>
<evidence type="ECO:0000256" key="8">
    <source>
        <dbReference type="ARBA" id="ARBA00023014"/>
    </source>
</evidence>
<dbReference type="OrthoDB" id="9782387at2"/>
<comment type="similarity">
    <text evidence="2">Belongs to the organic radical-activating enzymes family.</text>
</comment>
<evidence type="ECO:0000256" key="6">
    <source>
        <dbReference type="ARBA" id="ARBA00023002"/>
    </source>
</evidence>
<keyword evidence="5" id="KW-0479">Metal-binding</keyword>
<dbReference type="PROSITE" id="PS00198">
    <property type="entry name" value="4FE4S_FER_1"/>
    <property type="match status" value="1"/>
</dbReference>
<dbReference type="Pfam" id="PF13353">
    <property type="entry name" value="Fer4_12"/>
    <property type="match status" value="1"/>
</dbReference>
<dbReference type="STRING" id="656519.Halsa_0725"/>
<accession>E4RMV9</accession>
<dbReference type="RefSeq" id="WP_013405268.1">
    <property type="nucleotide sequence ID" value="NC_014654.1"/>
</dbReference>
<dbReference type="PROSITE" id="PS01087">
    <property type="entry name" value="RADICAL_ACTIVATING"/>
    <property type="match status" value="1"/>
</dbReference>
<evidence type="ECO:0000256" key="9">
    <source>
        <dbReference type="ARBA" id="ARBA00047365"/>
    </source>
</evidence>
<dbReference type="Proteomes" id="UP000007434">
    <property type="component" value="Chromosome"/>
</dbReference>
<dbReference type="EC" id="1.97.1.4" evidence="12"/>
<name>E4RMV9_HALHG</name>
<protein>
    <submittedName>
        <fullName evidence="12">Glycyl-radical enzyme activating protein family</fullName>
        <ecNumber evidence="12">1.97.1.4</ecNumber>
    </submittedName>
</protein>
<dbReference type="GO" id="GO:0046872">
    <property type="term" value="F:metal ion binding"/>
    <property type="evidence" value="ECO:0007669"/>
    <property type="project" value="UniProtKB-KW"/>
</dbReference>
<dbReference type="NCBIfam" id="TIGR02494">
    <property type="entry name" value="PFLE_PFLC"/>
    <property type="match status" value="1"/>
</dbReference>
<keyword evidence="7" id="KW-0408">Iron</keyword>
<sequence>MNDINGNVFNIQRYTVHDGPGIRTEIFLKGCSLKCLWCCNPESFNKNLEIGVYPDKCIGIDKCGYCLEACSFPKEKIFEINENNAVESINRELCTNCLRCAEVCPGDVIITWGEIKKVSEVIEEVSKDKIYYDESGGGITISGGELLVQWEFALELLKESKRLGINTCIETTLYAKWNIIEQLLDYSDLLITDIKHMNAKKHKEFTGVSNKLILENIIKVSKEDIPYLIRIPMVPDHVATEENMRETAKFIKEELKNMPLQIQLLPFHEYGQSKYNTLGMSYLLKNYNFPERKTQNYLIESLHTIMLDYQIPVVIGSTNKLPLSKK</sequence>
<evidence type="ECO:0000256" key="1">
    <source>
        <dbReference type="ARBA" id="ARBA00001966"/>
    </source>
</evidence>
<dbReference type="InterPro" id="IPR058240">
    <property type="entry name" value="rSAM_sf"/>
</dbReference>
<dbReference type="GO" id="GO:0051539">
    <property type="term" value="F:4 iron, 4 sulfur cluster binding"/>
    <property type="evidence" value="ECO:0007669"/>
    <property type="project" value="UniProtKB-KW"/>
</dbReference>
<dbReference type="SFLD" id="SFLDG01066">
    <property type="entry name" value="organic_radical-activating_enz"/>
    <property type="match status" value="1"/>
</dbReference>
<evidence type="ECO:0000256" key="3">
    <source>
        <dbReference type="ARBA" id="ARBA00022485"/>
    </source>
</evidence>
<keyword evidence="8" id="KW-0411">Iron-sulfur</keyword>
<dbReference type="GO" id="GO:0043365">
    <property type="term" value="F:[formate-C-acetyltransferase]-activating enzyme activity"/>
    <property type="evidence" value="ECO:0007669"/>
    <property type="project" value="UniProtKB-EC"/>
</dbReference>
<dbReference type="InterPro" id="IPR012839">
    <property type="entry name" value="Organic_radical_activase"/>
</dbReference>
<evidence type="ECO:0000256" key="7">
    <source>
        <dbReference type="ARBA" id="ARBA00023004"/>
    </source>
</evidence>
<organism evidence="12 13">
    <name type="scientific">Halanaerobium hydrogeniformans</name>
    <name type="common">Halanaerobium sp. (strain sapolanicus)</name>
    <dbReference type="NCBI Taxonomy" id="656519"/>
    <lineage>
        <taxon>Bacteria</taxon>
        <taxon>Bacillati</taxon>
        <taxon>Bacillota</taxon>
        <taxon>Clostridia</taxon>
        <taxon>Halanaerobiales</taxon>
        <taxon>Halanaerobiaceae</taxon>
        <taxon>Halanaerobium</taxon>
    </lineage>
</organism>
<dbReference type="InterPro" id="IPR040074">
    <property type="entry name" value="BssD/PflA/YjjW"/>
</dbReference>
<dbReference type="InterPro" id="IPR017896">
    <property type="entry name" value="4Fe4S_Fe-S-bd"/>
</dbReference>
<dbReference type="PROSITE" id="PS51918">
    <property type="entry name" value="RADICAL_SAM"/>
    <property type="match status" value="1"/>
</dbReference>
<reference evidence="12 13" key="2">
    <citation type="journal article" date="2011" name="J. Bacteriol.">
        <title>Complete Genome Sequence of the Haloalkaliphilic, Hydrogen Producing Halanaerobium hydrogenoformans.</title>
        <authorList>
            <person name="Brown S.D."/>
            <person name="Begemann M.B."/>
            <person name="Mormile M.R."/>
            <person name="Wall J.D."/>
            <person name="Han C.S."/>
            <person name="Goodwin L.A."/>
            <person name="Pitluck S."/>
            <person name="Land M.L."/>
            <person name="Hauser L.J."/>
            <person name="Elias D.A."/>
        </authorList>
    </citation>
    <scope>NUCLEOTIDE SEQUENCE [LARGE SCALE GENOMIC DNA]</scope>
    <source>
        <strain evidence="13">sapolanicus</strain>
    </source>
</reference>
<dbReference type="Gene3D" id="3.30.70.20">
    <property type="match status" value="1"/>
</dbReference>
<dbReference type="Gene3D" id="3.80.30.10">
    <property type="entry name" value="pyruvate-formate lyase- activating enzyme"/>
    <property type="match status" value="1"/>
</dbReference>
<dbReference type="SUPFAM" id="SSF102114">
    <property type="entry name" value="Radical SAM enzymes"/>
    <property type="match status" value="1"/>
</dbReference>
<evidence type="ECO:0000256" key="2">
    <source>
        <dbReference type="ARBA" id="ARBA00009777"/>
    </source>
</evidence>
<dbReference type="eggNOG" id="COG1180">
    <property type="taxonomic scope" value="Bacteria"/>
</dbReference>
<dbReference type="InterPro" id="IPR034457">
    <property type="entry name" value="Organic_radical-activating"/>
</dbReference>
<dbReference type="PIRSF" id="PIRSF000371">
    <property type="entry name" value="PFL_act_enz"/>
    <property type="match status" value="1"/>
</dbReference>
<dbReference type="SFLD" id="SFLDS00029">
    <property type="entry name" value="Radical_SAM"/>
    <property type="match status" value="1"/>
</dbReference>
<proteinExistence type="inferred from homology"/>
<dbReference type="SFLD" id="SFLDG01118">
    <property type="entry name" value="activating_enzymes__group_2"/>
    <property type="match status" value="1"/>
</dbReference>
<reference evidence="12 13" key="1">
    <citation type="submission" date="2010-11" db="EMBL/GenBank/DDBJ databases">
        <title>Complete sequence of Halanaerobium sp. sapolanicus.</title>
        <authorList>
            <consortium name="US DOE Joint Genome Institute"/>
            <person name="Lucas S."/>
            <person name="Copeland A."/>
            <person name="Lapidus A."/>
            <person name="Cheng J.-F."/>
            <person name="Bruce D."/>
            <person name="Goodwin L."/>
            <person name="Pitluck S."/>
            <person name="Davenport K."/>
            <person name="Detter J.C."/>
            <person name="Han C."/>
            <person name="Tapia R."/>
            <person name="Land M."/>
            <person name="Hauser L."/>
            <person name="Jeffries C."/>
            <person name="Kyrpides N."/>
            <person name="Ivanova N."/>
            <person name="Mikhailova N."/>
            <person name="Begemann M.B."/>
            <person name="Mormile M.R."/>
            <person name="Wall J.D."/>
            <person name="Elias D.A."/>
            <person name="Woyke T."/>
        </authorList>
    </citation>
    <scope>NUCLEOTIDE SEQUENCE [LARGE SCALE GENOMIC DNA]</scope>
    <source>
        <strain evidence="13">sapolanicus</strain>
    </source>
</reference>
<dbReference type="EMBL" id="CP002304">
    <property type="protein sequence ID" value="ADQ14176.1"/>
    <property type="molecule type" value="Genomic_DNA"/>
</dbReference>
<keyword evidence="6 12" id="KW-0560">Oxidoreductase</keyword>
<comment type="catalytic activity">
    <reaction evidence="9">
        <text>glycyl-[protein] + reduced [flavodoxin] + S-adenosyl-L-methionine = glycin-2-yl radical-[protein] + semiquinone [flavodoxin] + 5'-deoxyadenosine + L-methionine + H(+)</text>
        <dbReference type="Rhea" id="RHEA:61976"/>
        <dbReference type="Rhea" id="RHEA-COMP:10622"/>
        <dbReference type="Rhea" id="RHEA-COMP:14480"/>
        <dbReference type="Rhea" id="RHEA-COMP:15993"/>
        <dbReference type="Rhea" id="RHEA-COMP:15994"/>
        <dbReference type="ChEBI" id="CHEBI:15378"/>
        <dbReference type="ChEBI" id="CHEBI:17319"/>
        <dbReference type="ChEBI" id="CHEBI:29947"/>
        <dbReference type="ChEBI" id="CHEBI:32722"/>
        <dbReference type="ChEBI" id="CHEBI:57618"/>
        <dbReference type="ChEBI" id="CHEBI:57844"/>
        <dbReference type="ChEBI" id="CHEBI:59789"/>
        <dbReference type="ChEBI" id="CHEBI:140311"/>
    </reaction>
</comment>
<dbReference type="InterPro" id="IPR017900">
    <property type="entry name" value="4Fe4S_Fe_S_CS"/>
</dbReference>
<evidence type="ECO:0000256" key="5">
    <source>
        <dbReference type="ARBA" id="ARBA00022723"/>
    </source>
</evidence>
<feature type="domain" description="4Fe-4S ferredoxin-type" evidence="10">
    <location>
        <begin position="48"/>
        <end position="83"/>
    </location>
</feature>
<dbReference type="SUPFAM" id="SSF54862">
    <property type="entry name" value="4Fe-4S ferredoxins"/>
    <property type="match status" value="1"/>
</dbReference>
<dbReference type="HOGENOM" id="CLU_058969_0_0_9"/>
<dbReference type="PROSITE" id="PS51379">
    <property type="entry name" value="4FE4S_FER_2"/>
    <property type="match status" value="2"/>
</dbReference>
<dbReference type="InterPro" id="IPR007197">
    <property type="entry name" value="rSAM"/>
</dbReference>
<gene>
    <name evidence="12" type="ordered locus">Halsa_0725</name>
</gene>
<evidence type="ECO:0000259" key="11">
    <source>
        <dbReference type="PROSITE" id="PS51918"/>
    </source>
</evidence>
<evidence type="ECO:0000313" key="12">
    <source>
        <dbReference type="EMBL" id="ADQ14176.1"/>
    </source>
</evidence>
<dbReference type="PANTHER" id="PTHR30352:SF4">
    <property type="entry name" value="PYRUVATE FORMATE-LYASE 2-ACTIVATING ENZYME"/>
    <property type="match status" value="1"/>
</dbReference>
<feature type="domain" description="Radical SAM core" evidence="11">
    <location>
        <begin position="17"/>
        <end position="310"/>
    </location>
</feature>
<keyword evidence="4" id="KW-0949">S-adenosyl-L-methionine</keyword>
<dbReference type="InterPro" id="IPR001989">
    <property type="entry name" value="Radical_activat_CS"/>
</dbReference>
<dbReference type="AlphaFoldDB" id="E4RMV9"/>
<feature type="domain" description="4Fe-4S ferredoxin-type" evidence="10">
    <location>
        <begin position="85"/>
        <end position="115"/>
    </location>
</feature>
<keyword evidence="13" id="KW-1185">Reference proteome</keyword>
<evidence type="ECO:0000256" key="4">
    <source>
        <dbReference type="ARBA" id="ARBA00022691"/>
    </source>
</evidence>
<evidence type="ECO:0000313" key="13">
    <source>
        <dbReference type="Proteomes" id="UP000007434"/>
    </source>
</evidence>
<dbReference type="PANTHER" id="PTHR30352">
    <property type="entry name" value="PYRUVATE FORMATE-LYASE-ACTIVATING ENZYME"/>
    <property type="match status" value="1"/>
</dbReference>
<evidence type="ECO:0000259" key="10">
    <source>
        <dbReference type="PROSITE" id="PS51379"/>
    </source>
</evidence>
<comment type="cofactor">
    <cofactor evidence="1">
        <name>[4Fe-4S] cluster</name>
        <dbReference type="ChEBI" id="CHEBI:49883"/>
    </cofactor>
</comment>
<dbReference type="KEGG" id="has:Halsa_0725"/>